<sequence>MSDPALLRPQEAQAFSGVTRAQLRYWRRFLMPLQKKSGNNPSFTLGDVLALRVVRRAISECGCEVRYLATAGQALFAKLNGPNWPRLAHFRLYIFPASGDVLLERANESTCHDFDKPAIVIDLREDVVRLIDIRLGTQSDELDSLPGGIEEKQKFEKDGKQPKAGY</sequence>
<proteinExistence type="predicted"/>
<dbReference type="SUPFAM" id="SSF46955">
    <property type="entry name" value="Putative DNA-binding domain"/>
    <property type="match status" value="1"/>
</dbReference>
<organism evidence="2 3">
    <name type="scientific">Natronospira bacteriovora</name>
    <dbReference type="NCBI Taxonomy" id="3069753"/>
    <lineage>
        <taxon>Bacteria</taxon>
        <taxon>Pseudomonadati</taxon>
        <taxon>Pseudomonadota</taxon>
        <taxon>Gammaproteobacteria</taxon>
        <taxon>Natronospirales</taxon>
        <taxon>Natronospiraceae</taxon>
        <taxon>Natronospira</taxon>
    </lineage>
</organism>
<protein>
    <recommendedName>
        <fullName evidence="4">HTH merR-type domain-containing protein</fullName>
    </recommendedName>
</protein>
<keyword evidence="3" id="KW-1185">Reference proteome</keyword>
<feature type="region of interest" description="Disordered" evidence="1">
    <location>
        <begin position="142"/>
        <end position="166"/>
    </location>
</feature>
<comment type="caution">
    <text evidence="2">The sequence shown here is derived from an EMBL/GenBank/DDBJ whole genome shotgun (WGS) entry which is preliminary data.</text>
</comment>
<accession>A0ABU0W8N7</accession>
<evidence type="ECO:0000313" key="3">
    <source>
        <dbReference type="Proteomes" id="UP001239019"/>
    </source>
</evidence>
<dbReference type="RefSeq" id="WP_306728314.1">
    <property type="nucleotide sequence ID" value="NZ_JAVDDT010000004.1"/>
</dbReference>
<evidence type="ECO:0000313" key="2">
    <source>
        <dbReference type="EMBL" id="MDQ2069820.1"/>
    </source>
</evidence>
<reference evidence="2 3" key="1">
    <citation type="submission" date="2023-08" db="EMBL/GenBank/DDBJ databases">
        <title>Whole-genome sequencing of halo(alkali)philic microorganisms from hypersaline lakes.</title>
        <authorList>
            <person name="Sorokin D.Y."/>
            <person name="Abbas B."/>
            <person name="Merkel A.Y."/>
        </authorList>
    </citation>
    <scope>NUCLEOTIDE SEQUENCE [LARGE SCALE GENOMIC DNA]</scope>
    <source>
        <strain evidence="2 3">AB-CW4</strain>
    </source>
</reference>
<feature type="compositionally biased region" description="Basic and acidic residues" evidence="1">
    <location>
        <begin position="149"/>
        <end position="166"/>
    </location>
</feature>
<evidence type="ECO:0008006" key="4">
    <source>
        <dbReference type="Google" id="ProtNLM"/>
    </source>
</evidence>
<gene>
    <name evidence="2" type="ORF">RBH19_08040</name>
</gene>
<name>A0ABU0W8N7_9GAMM</name>
<dbReference type="InterPro" id="IPR009061">
    <property type="entry name" value="DNA-bd_dom_put_sf"/>
</dbReference>
<evidence type="ECO:0000256" key="1">
    <source>
        <dbReference type="SAM" id="MobiDB-lite"/>
    </source>
</evidence>
<dbReference type="Proteomes" id="UP001239019">
    <property type="component" value="Unassembled WGS sequence"/>
</dbReference>
<dbReference type="EMBL" id="JAVDDT010000004">
    <property type="protein sequence ID" value="MDQ2069820.1"/>
    <property type="molecule type" value="Genomic_DNA"/>
</dbReference>